<keyword evidence="10" id="KW-0560">Oxidoreductase</keyword>
<dbReference type="Pfam" id="PF02630">
    <property type="entry name" value="SCO1-SenC"/>
    <property type="match status" value="1"/>
</dbReference>
<feature type="signal peptide" evidence="17">
    <location>
        <begin position="1"/>
        <end position="20"/>
    </location>
</feature>
<evidence type="ECO:0000256" key="17">
    <source>
        <dbReference type="SAM" id="SignalP"/>
    </source>
</evidence>
<evidence type="ECO:0000313" key="19">
    <source>
        <dbReference type="EMBL" id="OQK15831.1"/>
    </source>
</evidence>
<feature type="binding site" evidence="14">
    <location>
        <position position="185"/>
    </location>
    <ligand>
        <name>Cu cation</name>
        <dbReference type="ChEBI" id="CHEBI:23378"/>
    </ligand>
</feature>
<evidence type="ECO:0000256" key="1">
    <source>
        <dbReference type="ARBA" id="ARBA00004418"/>
    </source>
</evidence>
<evidence type="ECO:0000256" key="3">
    <source>
        <dbReference type="ARBA" id="ARBA00010996"/>
    </source>
</evidence>
<dbReference type="OrthoDB" id="9805202at2"/>
<dbReference type="PANTHER" id="PTHR30600">
    <property type="entry name" value="CYTOCHROME C PEROXIDASE-RELATED"/>
    <property type="match status" value="1"/>
</dbReference>
<evidence type="ECO:0000256" key="13">
    <source>
        <dbReference type="ARBA" id="ARBA00073576"/>
    </source>
</evidence>
<dbReference type="Pfam" id="PF03150">
    <property type="entry name" value="CCP_MauG"/>
    <property type="match status" value="1"/>
</dbReference>
<keyword evidence="14" id="KW-0186">Copper</keyword>
<feature type="binding site" evidence="14">
    <location>
        <position position="86"/>
    </location>
    <ligand>
        <name>Cu cation</name>
        <dbReference type="ChEBI" id="CHEBI:23378"/>
    </ligand>
</feature>
<keyword evidence="6 14" id="KW-0479">Metal-binding</keyword>
<evidence type="ECO:0000256" key="16">
    <source>
        <dbReference type="PROSITE-ProRule" id="PRU00433"/>
    </source>
</evidence>
<evidence type="ECO:0000256" key="10">
    <source>
        <dbReference type="ARBA" id="ARBA00023002"/>
    </source>
</evidence>
<dbReference type="PROSITE" id="PS51007">
    <property type="entry name" value="CYTC"/>
    <property type="match status" value="1"/>
</dbReference>
<dbReference type="Gene3D" id="3.40.30.10">
    <property type="entry name" value="Glutaredoxin"/>
    <property type="match status" value="1"/>
</dbReference>
<evidence type="ECO:0000256" key="9">
    <source>
        <dbReference type="ARBA" id="ARBA00022982"/>
    </source>
</evidence>
<feature type="chain" id="PRO_5013297378" description="Methylamine utilization protein MauG" evidence="17">
    <location>
        <begin position="21"/>
        <end position="625"/>
    </location>
</feature>
<protein>
    <recommendedName>
        <fullName evidence="13">Methylamine utilization protein MauG</fullName>
    </recommendedName>
</protein>
<dbReference type="GO" id="GO:0042597">
    <property type="term" value="C:periplasmic space"/>
    <property type="evidence" value="ECO:0007669"/>
    <property type="project" value="UniProtKB-SubCell"/>
</dbReference>
<keyword evidence="8" id="KW-0574">Periplasm</keyword>
<evidence type="ECO:0000256" key="15">
    <source>
        <dbReference type="PIRSR" id="PIRSR603782-2"/>
    </source>
</evidence>
<feature type="binding site" evidence="14">
    <location>
        <position position="92"/>
    </location>
    <ligand>
        <name>Cu cation</name>
        <dbReference type="ChEBI" id="CHEBI:23378"/>
    </ligand>
</feature>
<dbReference type="GO" id="GO:0009055">
    <property type="term" value="F:electron transfer activity"/>
    <property type="evidence" value="ECO:0007669"/>
    <property type="project" value="InterPro"/>
</dbReference>
<dbReference type="PANTHER" id="PTHR30600:SF10">
    <property type="entry name" value="BLL6722 PROTEIN"/>
    <property type="match status" value="1"/>
</dbReference>
<dbReference type="AlphaFoldDB" id="A0A1V8M2Q1"/>
<dbReference type="EMBL" id="LPUF01000003">
    <property type="protein sequence ID" value="OQK15831.1"/>
    <property type="molecule type" value="Genomic_DNA"/>
</dbReference>
<dbReference type="InterPro" id="IPR051395">
    <property type="entry name" value="Cytochrome_c_Peroxidase/MauG"/>
</dbReference>
<dbReference type="SUPFAM" id="SSF52833">
    <property type="entry name" value="Thioredoxin-like"/>
    <property type="match status" value="1"/>
</dbReference>
<evidence type="ECO:0000256" key="8">
    <source>
        <dbReference type="ARBA" id="ARBA00022764"/>
    </source>
</evidence>
<dbReference type="STRING" id="1420851.AU255_16705"/>
<evidence type="ECO:0000313" key="20">
    <source>
        <dbReference type="Proteomes" id="UP000191980"/>
    </source>
</evidence>
<keyword evidence="7 17" id="KW-0732">Signal</keyword>
<dbReference type="SUPFAM" id="SSF46626">
    <property type="entry name" value="Cytochrome c"/>
    <property type="match status" value="2"/>
</dbReference>
<evidence type="ECO:0000256" key="7">
    <source>
        <dbReference type="ARBA" id="ARBA00022729"/>
    </source>
</evidence>
<keyword evidence="4" id="KW-0813">Transport</keyword>
<sequence length="625" mass="69445">MKILITTIFIGLLSSQNLLADTIDSQRLAPGYRPLAFKIPQTGSYNLPVIDMAGDGEVLTTNHQVRHLHELMGDKITLLSFIYSTCSDVNGCPLATQVFHKINRRLLKEPELAGKLRLLTLSFNPQHDTPEAMSQYAASFTNDKVDWQFLTTQSEQQLQPILDEYRQAIQKIYDQQGQFTGTFSHILRVYLIDKDKQIRNIYSVAFLHADTLINDVKTLLDEASMHKSNVTGDSNTRLQTSDTRQNYSAKNYQTQSIALTDRQGQQADLLKNINNPPLGLPAVSIPADNPVSAAKIALGRKLFYDRRLSLNNTISCAICHIPEQGFSSNEMATAVGIEGRSVRRNSPTIYNVAYATLLFHDGRENTLEQQVWGPLLADNEMGNPSIGYVIDKIKALSDYQGLFEQSFNTTANMLTVGQALASYQRSLNSADSPFDRWYFGKQADAVNDSVKRGFALFKGKGACSGCHLIEKNFALFTDNQTHNTGIGYRESMQKTPEKQKIQVAPGVFIEVDQQDISAVAAVKASDIGRYEITLDPQDRWKYKTPGLRNIALTAPYMHNGSLSTLSEVIQFYNQGGVSNEILDPVIKPLHLSDTEKSDLLAFLQSLTGSNVEELLADAYVAPVGN</sequence>
<comment type="similarity">
    <text evidence="3">Belongs to the SCO1/2 family.</text>
</comment>
<comment type="function">
    <text evidence="12">Involved in methylamine metabolism. Essential for the maturation of the beta subunit of MADH, presumably via a step in the biosynthesis of tryptophan tryptophylquinone (TTQ), the cofactor of MADH.</text>
</comment>
<comment type="pathway">
    <text evidence="2">One-carbon metabolism; methylamine degradation.</text>
</comment>
<keyword evidence="11 16" id="KW-0408">Iron</keyword>
<dbReference type="CDD" id="cd02968">
    <property type="entry name" value="SCO"/>
    <property type="match status" value="1"/>
</dbReference>
<dbReference type="GO" id="GO:0020037">
    <property type="term" value="F:heme binding"/>
    <property type="evidence" value="ECO:0007669"/>
    <property type="project" value="InterPro"/>
</dbReference>
<dbReference type="InterPro" id="IPR003782">
    <property type="entry name" value="SCO1/SenC"/>
</dbReference>
<accession>A0A1V8M2Q1</accession>
<feature type="disulfide bond" description="Redox-active" evidence="15">
    <location>
        <begin position="86"/>
        <end position="92"/>
    </location>
</feature>
<evidence type="ECO:0000256" key="6">
    <source>
        <dbReference type="ARBA" id="ARBA00022723"/>
    </source>
</evidence>
<dbReference type="InterPro" id="IPR004852">
    <property type="entry name" value="Di-haem_cyt_c_peroxidsae"/>
</dbReference>
<keyword evidence="20" id="KW-1185">Reference proteome</keyword>
<evidence type="ECO:0000256" key="12">
    <source>
        <dbReference type="ARBA" id="ARBA00058991"/>
    </source>
</evidence>
<evidence type="ECO:0000256" key="4">
    <source>
        <dbReference type="ARBA" id="ARBA00022448"/>
    </source>
</evidence>
<dbReference type="FunFam" id="1.10.760.10:FF:000019">
    <property type="entry name" value="Di-heme cytochrome C peroxidase"/>
    <property type="match status" value="1"/>
</dbReference>
<organism evidence="19 20">
    <name type="scientific">Methyloprofundus sedimenti</name>
    <dbReference type="NCBI Taxonomy" id="1420851"/>
    <lineage>
        <taxon>Bacteria</taxon>
        <taxon>Pseudomonadati</taxon>
        <taxon>Pseudomonadota</taxon>
        <taxon>Gammaproteobacteria</taxon>
        <taxon>Methylococcales</taxon>
        <taxon>Methylococcaceae</taxon>
        <taxon>Methyloprofundus</taxon>
    </lineage>
</organism>
<keyword evidence="5 16" id="KW-0349">Heme</keyword>
<dbReference type="InterPro" id="IPR036909">
    <property type="entry name" value="Cyt_c-like_dom_sf"/>
</dbReference>
<dbReference type="GO" id="GO:0004130">
    <property type="term" value="F:cytochrome-c peroxidase activity"/>
    <property type="evidence" value="ECO:0007669"/>
    <property type="project" value="TreeGrafter"/>
</dbReference>
<comment type="subcellular location">
    <subcellularLocation>
        <location evidence="1">Periplasm</location>
    </subcellularLocation>
</comment>
<keyword evidence="15" id="KW-1015">Disulfide bond</keyword>
<keyword evidence="9" id="KW-0249">Electron transport</keyword>
<dbReference type="InterPro" id="IPR009056">
    <property type="entry name" value="Cyt_c-like_dom"/>
</dbReference>
<proteinExistence type="inferred from homology"/>
<name>A0A1V8M2Q1_9GAMM</name>
<evidence type="ECO:0000256" key="11">
    <source>
        <dbReference type="ARBA" id="ARBA00023004"/>
    </source>
</evidence>
<gene>
    <name evidence="19" type="ORF">AU255_16705</name>
</gene>
<comment type="caution">
    <text evidence="19">The sequence shown here is derived from an EMBL/GenBank/DDBJ whole genome shotgun (WGS) entry which is preliminary data.</text>
</comment>
<evidence type="ECO:0000256" key="5">
    <source>
        <dbReference type="ARBA" id="ARBA00022617"/>
    </source>
</evidence>
<evidence type="ECO:0000256" key="14">
    <source>
        <dbReference type="PIRSR" id="PIRSR603782-1"/>
    </source>
</evidence>
<dbReference type="Gene3D" id="1.10.760.10">
    <property type="entry name" value="Cytochrome c-like domain"/>
    <property type="match status" value="2"/>
</dbReference>
<feature type="domain" description="Cytochrome c" evidence="18">
    <location>
        <begin position="448"/>
        <end position="607"/>
    </location>
</feature>
<dbReference type="Proteomes" id="UP000191980">
    <property type="component" value="Unassembled WGS sequence"/>
</dbReference>
<dbReference type="GO" id="GO:0046872">
    <property type="term" value="F:metal ion binding"/>
    <property type="evidence" value="ECO:0007669"/>
    <property type="project" value="UniProtKB-KW"/>
</dbReference>
<reference evidence="19 20" key="1">
    <citation type="submission" date="2015-12" db="EMBL/GenBank/DDBJ databases">
        <authorList>
            <person name="Shamseldin A."/>
            <person name="Moawad H."/>
            <person name="Abd El-Rahim W.M."/>
            <person name="Sadowsky M.J."/>
        </authorList>
    </citation>
    <scope>NUCLEOTIDE SEQUENCE [LARGE SCALE GENOMIC DNA]</scope>
    <source>
        <strain evidence="19 20">WF1</strain>
    </source>
</reference>
<evidence type="ECO:0000259" key="18">
    <source>
        <dbReference type="PROSITE" id="PS51007"/>
    </source>
</evidence>
<dbReference type="InterPro" id="IPR036249">
    <property type="entry name" value="Thioredoxin-like_sf"/>
</dbReference>
<evidence type="ECO:0000256" key="2">
    <source>
        <dbReference type="ARBA" id="ARBA00004856"/>
    </source>
</evidence>